<keyword evidence="2" id="KW-0732">Signal</keyword>
<dbReference type="SUPFAM" id="SSF52279">
    <property type="entry name" value="Beta-D-glucan exohydrolase, C-terminal domain"/>
    <property type="match status" value="1"/>
</dbReference>
<organism evidence="5 6">
    <name type="scientific">Dysgonomonas hofstadii</name>
    <dbReference type="NCBI Taxonomy" id="637886"/>
    <lineage>
        <taxon>Bacteria</taxon>
        <taxon>Pseudomonadati</taxon>
        <taxon>Bacteroidota</taxon>
        <taxon>Bacteroidia</taxon>
        <taxon>Bacteroidales</taxon>
        <taxon>Dysgonomonadaceae</taxon>
        <taxon>Dysgonomonas</taxon>
    </lineage>
</organism>
<dbReference type="Gene3D" id="3.20.20.300">
    <property type="entry name" value="Glycoside hydrolase, family 3, N-terminal domain"/>
    <property type="match status" value="1"/>
</dbReference>
<dbReference type="Gene3D" id="2.60.40.10">
    <property type="entry name" value="Immunoglobulins"/>
    <property type="match status" value="1"/>
</dbReference>
<dbReference type="RefSeq" id="WP_183308467.1">
    <property type="nucleotide sequence ID" value="NZ_JACIEP010000015.1"/>
</dbReference>
<dbReference type="AlphaFoldDB" id="A0A840CRF1"/>
<dbReference type="Pfam" id="PF00933">
    <property type="entry name" value="Glyco_hydro_3"/>
    <property type="match status" value="1"/>
</dbReference>
<dbReference type="PANTHER" id="PTHR42721:SF3">
    <property type="entry name" value="BETA-D-XYLOSIDASE 5-RELATED"/>
    <property type="match status" value="1"/>
</dbReference>
<protein>
    <submittedName>
        <fullName evidence="5">Beta-glucosidase</fullName>
        <ecNumber evidence="5">3.2.1.21</ecNumber>
    </submittedName>
</protein>
<dbReference type="GO" id="GO:0009044">
    <property type="term" value="F:xylan 1,4-beta-xylosidase activity"/>
    <property type="evidence" value="ECO:0007669"/>
    <property type="project" value="InterPro"/>
</dbReference>
<dbReference type="InterPro" id="IPR044993">
    <property type="entry name" value="BXL"/>
</dbReference>
<name>A0A840CRF1_9BACT</name>
<evidence type="ECO:0000259" key="4">
    <source>
        <dbReference type="SMART" id="SM01217"/>
    </source>
</evidence>
<dbReference type="InterPro" id="IPR013783">
    <property type="entry name" value="Ig-like_fold"/>
</dbReference>
<dbReference type="InterPro" id="IPR001764">
    <property type="entry name" value="Glyco_hydro_3_N"/>
</dbReference>
<accession>A0A840CRF1</accession>
<comment type="caution">
    <text evidence="5">The sequence shown here is derived from an EMBL/GenBank/DDBJ whole genome shotgun (WGS) entry which is preliminary data.</text>
</comment>
<dbReference type="Pfam" id="PF14310">
    <property type="entry name" value="Fn3-like"/>
    <property type="match status" value="1"/>
</dbReference>
<dbReference type="GO" id="GO:0046556">
    <property type="term" value="F:alpha-L-arabinofuranosidase activity"/>
    <property type="evidence" value="ECO:0007669"/>
    <property type="project" value="TreeGrafter"/>
</dbReference>
<dbReference type="FunFam" id="2.60.40.10:FF:000495">
    <property type="entry name" value="Periplasmic beta-glucosidase"/>
    <property type="match status" value="1"/>
</dbReference>
<comment type="similarity">
    <text evidence="1">Belongs to the glycosyl hydrolase 3 family.</text>
</comment>
<proteinExistence type="inferred from homology"/>
<dbReference type="InterPro" id="IPR026891">
    <property type="entry name" value="Fn3-like"/>
</dbReference>
<dbReference type="PANTHER" id="PTHR42721">
    <property type="entry name" value="SUGAR HYDROLASE-RELATED"/>
    <property type="match status" value="1"/>
</dbReference>
<keyword evidence="5" id="KW-0326">Glycosidase</keyword>
<feature type="domain" description="Fibronectin type III-like" evidence="4">
    <location>
        <begin position="708"/>
        <end position="777"/>
    </location>
</feature>
<dbReference type="GO" id="GO:0008422">
    <property type="term" value="F:beta-glucosidase activity"/>
    <property type="evidence" value="ECO:0007669"/>
    <property type="project" value="UniProtKB-EC"/>
</dbReference>
<dbReference type="Proteomes" id="UP000555103">
    <property type="component" value="Unassembled WGS sequence"/>
</dbReference>
<sequence length="790" mass="89086">MNIYFLRIIIAVFFLLTVPFVSFSQNKKNIYKKGWIDFNKNGLKDVYEDPQAPIDKRIADLISQMTIEEKTCQLATLYGSGRVLMDTMPTPKWKEEVWKDGIGNIDEQANGIRLTTISYPYTRSISNRHAIQQWFVEETRLGIPVDYTNEGIRGLCHDRATMFPAQCGQGSTWNRSLVRKIAEVTAKEAVALGYTNIYSPILDVARDPRWGRVVECYSEDPFLVGELGREAVLGLQENGVISTPKHFAVYSIPVGGRDEGTRTNPNISYREMKTIMLEPFRIAIQEAGALGVMSSYNDYDGDPITGSYKFLTEILRNEWGFKGYVVSDSEAVEFIHTKHRVEPTPEDEVARAINAGMNVRTHFTPPQDFIKPLRKAIEMGKISMATIDSRVADVLRVKFMLGLFDDPYKGDPKNVNNIVHSKEHQELSLQAALESIVLLKNKDNILPLSKELGRIAVIGPNAHDVSNLRCRYGPANTLQKSVFEVMKEYLPNTEIQYAKGCDIIDKYFPESELYDVPLDRSEQRRIDEAVKLAESSDVAILVLGGNENTIREERSRSDLNLLGRQEHLLKAVYETGTPVILVMVDGRAATINWAEKYIPGIVQAWFPGEFMGEAISKVLFGDYNPGGKLTVTFPKTVGQIPYAFPFKPGADSKGFVRVEGSLYPFGYGLSYTEFKYSDLIIETPQVKQNQEVKLSLTVKNIGRIAGDEVVQLYIRDDYSSLTTYEKVLRGFQKVRLNPGEEKTVEFTLIPHHLGLWNKDDKFVVEPGTFSVMIGSSSEHIHLIGSFEVLE</sequence>
<dbReference type="GO" id="GO:0031222">
    <property type="term" value="P:arabinan catabolic process"/>
    <property type="evidence" value="ECO:0007669"/>
    <property type="project" value="TreeGrafter"/>
</dbReference>
<evidence type="ECO:0000256" key="3">
    <source>
        <dbReference type="ARBA" id="ARBA00022801"/>
    </source>
</evidence>
<dbReference type="InterPro" id="IPR017853">
    <property type="entry name" value="GH"/>
</dbReference>
<reference evidence="5 6" key="1">
    <citation type="submission" date="2020-08" db="EMBL/GenBank/DDBJ databases">
        <title>Genomic Encyclopedia of Type Strains, Phase IV (KMG-IV): sequencing the most valuable type-strain genomes for metagenomic binning, comparative biology and taxonomic classification.</title>
        <authorList>
            <person name="Goeker M."/>
        </authorList>
    </citation>
    <scope>NUCLEOTIDE SEQUENCE [LARGE SCALE GENOMIC DNA]</scope>
    <source>
        <strain evidence="5 6">DSM 104969</strain>
    </source>
</reference>
<gene>
    <name evidence="5" type="ORF">GGR21_003551</name>
</gene>
<dbReference type="SUPFAM" id="SSF51445">
    <property type="entry name" value="(Trans)glycosidases"/>
    <property type="match status" value="1"/>
</dbReference>
<dbReference type="SMART" id="SM01217">
    <property type="entry name" value="Fn3_like"/>
    <property type="match status" value="1"/>
</dbReference>
<evidence type="ECO:0000313" key="5">
    <source>
        <dbReference type="EMBL" id="MBB4037631.1"/>
    </source>
</evidence>
<dbReference type="EC" id="3.2.1.21" evidence="5"/>
<dbReference type="InterPro" id="IPR036881">
    <property type="entry name" value="Glyco_hydro_3_C_sf"/>
</dbReference>
<evidence type="ECO:0000256" key="1">
    <source>
        <dbReference type="ARBA" id="ARBA00005336"/>
    </source>
</evidence>
<evidence type="ECO:0000256" key="2">
    <source>
        <dbReference type="ARBA" id="ARBA00022729"/>
    </source>
</evidence>
<dbReference type="GO" id="GO:0045493">
    <property type="term" value="P:xylan catabolic process"/>
    <property type="evidence" value="ECO:0007669"/>
    <property type="project" value="InterPro"/>
</dbReference>
<dbReference type="PRINTS" id="PR00133">
    <property type="entry name" value="GLHYDRLASE3"/>
</dbReference>
<dbReference type="EMBL" id="JACIEP010000015">
    <property type="protein sequence ID" value="MBB4037631.1"/>
    <property type="molecule type" value="Genomic_DNA"/>
</dbReference>
<dbReference type="InterPro" id="IPR002772">
    <property type="entry name" value="Glyco_hydro_3_C"/>
</dbReference>
<evidence type="ECO:0000313" key="6">
    <source>
        <dbReference type="Proteomes" id="UP000555103"/>
    </source>
</evidence>
<dbReference type="Gene3D" id="3.40.50.1700">
    <property type="entry name" value="Glycoside hydrolase family 3 C-terminal domain"/>
    <property type="match status" value="1"/>
</dbReference>
<dbReference type="Pfam" id="PF01915">
    <property type="entry name" value="Glyco_hydro_3_C"/>
    <property type="match status" value="1"/>
</dbReference>
<keyword evidence="3 5" id="KW-0378">Hydrolase</keyword>
<keyword evidence="6" id="KW-1185">Reference proteome</keyword>
<dbReference type="InterPro" id="IPR036962">
    <property type="entry name" value="Glyco_hydro_3_N_sf"/>
</dbReference>